<dbReference type="Proteomes" id="UP001519325">
    <property type="component" value="Unassembled WGS sequence"/>
</dbReference>
<gene>
    <name evidence="2" type="ORF">BJ987_007005</name>
</gene>
<dbReference type="GO" id="GO:0016874">
    <property type="term" value="F:ligase activity"/>
    <property type="evidence" value="ECO:0007669"/>
    <property type="project" value="UniProtKB-KW"/>
</dbReference>
<keyword evidence="2" id="KW-0436">Ligase</keyword>
<dbReference type="PANTHER" id="PTHR42705:SF3">
    <property type="entry name" value="ATP-DEPENDENT DNA LIGASE"/>
    <property type="match status" value="1"/>
</dbReference>
<reference evidence="2 3" key="1">
    <citation type="submission" date="2021-03" db="EMBL/GenBank/DDBJ databases">
        <title>Sequencing the genomes of 1000 actinobacteria strains.</title>
        <authorList>
            <person name="Klenk H.-P."/>
        </authorList>
    </citation>
    <scope>NUCLEOTIDE SEQUENCE [LARGE SCALE GENOMIC DNA]</scope>
    <source>
        <strain evidence="2 3">DSM 45516</strain>
    </source>
</reference>
<dbReference type="Gene3D" id="3.90.920.10">
    <property type="entry name" value="DNA primase, PRIM domain"/>
    <property type="match status" value="1"/>
</dbReference>
<keyword evidence="3" id="KW-1185">Reference proteome</keyword>
<accession>A0ABS4QQZ1</accession>
<evidence type="ECO:0000259" key="1">
    <source>
        <dbReference type="Pfam" id="PF21686"/>
    </source>
</evidence>
<comment type="caution">
    <text evidence="2">The sequence shown here is derived from an EMBL/GenBank/DDBJ whole genome shotgun (WGS) entry which is preliminary data.</text>
</comment>
<dbReference type="RefSeq" id="WP_209897275.1">
    <property type="nucleotide sequence ID" value="NZ_JAGGMR010000001.1"/>
</dbReference>
<dbReference type="PANTHER" id="PTHR42705">
    <property type="entry name" value="BIFUNCTIONAL NON-HOMOLOGOUS END JOINING PROTEIN LIGD"/>
    <property type="match status" value="1"/>
</dbReference>
<dbReference type="NCBIfam" id="TIGR02778">
    <property type="entry name" value="ligD_pol"/>
    <property type="match status" value="1"/>
</dbReference>
<evidence type="ECO:0000313" key="2">
    <source>
        <dbReference type="EMBL" id="MBP2194104.1"/>
    </source>
</evidence>
<dbReference type="InterPro" id="IPR052171">
    <property type="entry name" value="NHEJ_LigD"/>
</dbReference>
<dbReference type="InterPro" id="IPR014145">
    <property type="entry name" value="LigD_pol_dom"/>
</dbReference>
<organism evidence="2 3">
    <name type="scientific">Nocardia goodfellowii</name>
    <dbReference type="NCBI Taxonomy" id="882446"/>
    <lineage>
        <taxon>Bacteria</taxon>
        <taxon>Bacillati</taxon>
        <taxon>Actinomycetota</taxon>
        <taxon>Actinomycetes</taxon>
        <taxon>Mycobacteriales</taxon>
        <taxon>Nocardiaceae</taxon>
        <taxon>Nocardia</taxon>
    </lineage>
</organism>
<feature type="domain" description="DNA ligase D polymerase" evidence="1">
    <location>
        <begin position="35"/>
        <end position="289"/>
    </location>
</feature>
<dbReference type="EMBL" id="JAGGMR010000001">
    <property type="protein sequence ID" value="MBP2194104.1"/>
    <property type="molecule type" value="Genomic_DNA"/>
</dbReference>
<protein>
    <submittedName>
        <fullName evidence="2">DNA ligase D</fullName>
    </submittedName>
</protein>
<dbReference type="Pfam" id="PF21686">
    <property type="entry name" value="LigD_Prim-Pol"/>
    <property type="match status" value="1"/>
</dbReference>
<sequence>MAGKSGSPAIELDVGDRTVRISNPDRVYFPETRATKLDLVQYYLSVGDGIVNALRDRPCMLHRFPKGLAGDKVHQKRLPAGAPPWVPTVRVFFPRYSRTADELCVSELADVIWAVQMSTVEFHPWNSRRADTERPDEWRIDLDPMPDCPWSRVQRVAGVVHEVLDDLGAVGWPKTSGGNGLHVYVRIAPEWGFAEVRRAALAFAHEIERRAPDDVTTTWWRKDRDPKLLFVDYNQNARDHTIAAAYSVRGVPAATVSTPVRWDEIPDIDPRDFTMKTVPKRYAELGDLHAEIDNAVFGIEQLLEWADRDSIAADLPEDQP</sequence>
<name>A0ABS4QQZ1_9NOCA</name>
<evidence type="ECO:0000313" key="3">
    <source>
        <dbReference type="Proteomes" id="UP001519325"/>
    </source>
</evidence>
<proteinExistence type="predicted"/>